<dbReference type="RefSeq" id="WP_005998160.1">
    <property type="nucleotide sequence ID" value="NZ_AAEW02000003.1"/>
</dbReference>
<keyword evidence="3" id="KW-1185">Reference proteome</keyword>
<comment type="caution">
    <text evidence="2">The sequence shown here is derived from an EMBL/GenBank/DDBJ whole genome shotgun (WGS) entry which is preliminary data.</text>
</comment>
<evidence type="ECO:0000313" key="2">
    <source>
        <dbReference type="EMBL" id="EAT16745.1"/>
    </source>
</evidence>
<evidence type="ECO:0000256" key="1">
    <source>
        <dbReference type="SAM" id="Coils"/>
    </source>
</evidence>
<name>Q1K2Y6_DESA6</name>
<accession>Q1K2Y6</accession>
<dbReference type="Proteomes" id="UP000005695">
    <property type="component" value="Unassembled WGS sequence"/>
</dbReference>
<feature type="coiled-coil region" evidence="1">
    <location>
        <begin position="1"/>
        <end position="42"/>
    </location>
</feature>
<keyword evidence="1" id="KW-0175">Coiled coil</keyword>
<dbReference type="AlphaFoldDB" id="Q1K2Y6"/>
<evidence type="ECO:0000313" key="3">
    <source>
        <dbReference type="Proteomes" id="UP000005695"/>
    </source>
</evidence>
<reference evidence="2" key="2">
    <citation type="submission" date="2006-05" db="EMBL/GenBank/DDBJ databases">
        <title>Sequencing of the draft genome and assembly of Desulfuromonas acetoxidans DSM 684.</title>
        <authorList>
            <consortium name="US DOE Joint Genome Institute (JGI-PGF)"/>
            <person name="Copeland A."/>
            <person name="Lucas S."/>
            <person name="Lapidus A."/>
            <person name="Barry K."/>
            <person name="Detter J.C."/>
            <person name="Glavina del Rio T."/>
            <person name="Hammon N."/>
            <person name="Israni S."/>
            <person name="Dalin E."/>
            <person name="Tice H."/>
            <person name="Bruce D."/>
            <person name="Pitluck S."/>
            <person name="Richardson P."/>
        </authorList>
    </citation>
    <scope>NUCLEOTIDE SEQUENCE [LARGE SCALE GENOMIC DNA]</scope>
    <source>
        <strain evidence="2">DSM 684</strain>
    </source>
</reference>
<dbReference type="EMBL" id="AAEW02000003">
    <property type="protein sequence ID" value="EAT16745.1"/>
    <property type="molecule type" value="Genomic_DNA"/>
</dbReference>
<dbReference type="OrthoDB" id="6704519at2"/>
<protein>
    <recommendedName>
        <fullName evidence="4">Mobilization protein</fullName>
    </recommendedName>
</protein>
<proteinExistence type="predicted"/>
<reference evidence="2" key="1">
    <citation type="submission" date="2006-05" db="EMBL/GenBank/DDBJ databases">
        <title>Annotation of the draft genome assembly of Desulfuromonas acetoxidans DSM 684.</title>
        <authorList>
            <consortium name="US DOE Joint Genome Institute (JGI-ORNL)"/>
            <person name="Larimer F."/>
            <person name="Land M."/>
            <person name="Hauser L."/>
        </authorList>
    </citation>
    <scope>NUCLEOTIDE SEQUENCE [LARGE SCALE GENOMIC DNA]</scope>
    <source>
        <strain evidence="2">DSM 684</strain>
    </source>
</reference>
<sequence>MNNVNEQIAKQQKKIEQEKAKLAKLKNKIAGAERKKDTRRKILVGSFFISRAKADPDFRVKLIRQLNDYLNNDRDRELFGLQPINKSTPQQI</sequence>
<evidence type="ECO:0008006" key="4">
    <source>
        <dbReference type="Google" id="ProtNLM"/>
    </source>
</evidence>
<organism evidence="2 3">
    <name type="scientific">Desulfuromonas acetoxidans (strain DSM 684 / 11070)</name>
    <dbReference type="NCBI Taxonomy" id="281689"/>
    <lineage>
        <taxon>Bacteria</taxon>
        <taxon>Pseudomonadati</taxon>
        <taxon>Thermodesulfobacteriota</taxon>
        <taxon>Desulfuromonadia</taxon>
        <taxon>Desulfuromonadales</taxon>
        <taxon>Desulfuromonadaceae</taxon>
        <taxon>Desulfuromonas</taxon>
    </lineage>
</organism>
<gene>
    <name evidence="2" type="ORF">Dace_1997</name>
</gene>